<comment type="caution">
    <text evidence="4">The sequence shown here is derived from an EMBL/GenBank/DDBJ whole genome shotgun (WGS) entry which is preliminary data.</text>
</comment>
<dbReference type="EMBL" id="JADEXQ010000001">
    <property type="protein sequence ID" value="MBE9028171.1"/>
    <property type="molecule type" value="Genomic_DNA"/>
</dbReference>
<evidence type="ECO:0000313" key="4">
    <source>
        <dbReference type="EMBL" id="MBE9028171.1"/>
    </source>
</evidence>
<feature type="transmembrane region" description="Helical" evidence="2">
    <location>
        <begin position="648"/>
        <end position="672"/>
    </location>
</feature>
<keyword evidence="5" id="KW-1185">Reference proteome</keyword>
<evidence type="ECO:0000256" key="2">
    <source>
        <dbReference type="SAM" id="Phobius"/>
    </source>
</evidence>
<keyword evidence="2" id="KW-0812">Transmembrane</keyword>
<keyword evidence="2" id="KW-1133">Transmembrane helix</keyword>
<dbReference type="InterPro" id="IPR025403">
    <property type="entry name" value="TgpA-like_C"/>
</dbReference>
<keyword evidence="2" id="KW-0472">Membrane</keyword>
<dbReference type="SMART" id="SM00460">
    <property type="entry name" value="TGc"/>
    <property type="match status" value="1"/>
</dbReference>
<dbReference type="InterPro" id="IPR052901">
    <property type="entry name" value="Bact_TGase-like"/>
</dbReference>
<feature type="region of interest" description="Disordered" evidence="1">
    <location>
        <begin position="255"/>
        <end position="277"/>
    </location>
</feature>
<dbReference type="InterPro" id="IPR002931">
    <property type="entry name" value="Transglutaminase-like"/>
</dbReference>
<dbReference type="InterPro" id="IPR038765">
    <property type="entry name" value="Papain-like_cys_pep_sf"/>
</dbReference>
<dbReference type="Pfam" id="PF11992">
    <property type="entry name" value="TgpA_N"/>
    <property type="match status" value="1"/>
</dbReference>
<dbReference type="AlphaFoldDB" id="A0A928Z0D9"/>
<reference evidence="4" key="1">
    <citation type="submission" date="2020-10" db="EMBL/GenBank/DDBJ databases">
        <authorList>
            <person name="Castelo-Branco R."/>
            <person name="Eusebio N."/>
            <person name="Adriana R."/>
            <person name="Vieira A."/>
            <person name="Brugerolle De Fraissinette N."/>
            <person name="Rezende De Castro R."/>
            <person name="Schneider M.P."/>
            <person name="Vasconcelos V."/>
            <person name="Leao P.N."/>
        </authorList>
    </citation>
    <scope>NUCLEOTIDE SEQUENCE</scope>
    <source>
        <strain evidence="4">LEGE 11480</strain>
    </source>
</reference>
<organism evidence="4 5">
    <name type="scientific">Romeriopsis navalis LEGE 11480</name>
    <dbReference type="NCBI Taxonomy" id="2777977"/>
    <lineage>
        <taxon>Bacteria</taxon>
        <taxon>Bacillati</taxon>
        <taxon>Cyanobacteriota</taxon>
        <taxon>Cyanophyceae</taxon>
        <taxon>Leptolyngbyales</taxon>
        <taxon>Leptolyngbyaceae</taxon>
        <taxon>Romeriopsis</taxon>
        <taxon>Romeriopsis navalis</taxon>
    </lineage>
</organism>
<evidence type="ECO:0000256" key="1">
    <source>
        <dbReference type="SAM" id="MobiDB-lite"/>
    </source>
</evidence>
<dbReference type="Proteomes" id="UP000625316">
    <property type="component" value="Unassembled WGS sequence"/>
</dbReference>
<evidence type="ECO:0000313" key="5">
    <source>
        <dbReference type="Proteomes" id="UP000625316"/>
    </source>
</evidence>
<dbReference type="SUPFAM" id="SSF54001">
    <property type="entry name" value="Cysteine proteinases"/>
    <property type="match status" value="1"/>
</dbReference>
<dbReference type="Pfam" id="PF13559">
    <property type="entry name" value="DUF4129"/>
    <property type="match status" value="1"/>
</dbReference>
<feature type="transmembrane region" description="Helical" evidence="2">
    <location>
        <begin position="204"/>
        <end position="222"/>
    </location>
</feature>
<dbReference type="RefSeq" id="WP_264322992.1">
    <property type="nucleotide sequence ID" value="NZ_JADEXQ010000001.1"/>
</dbReference>
<feature type="transmembrane region" description="Helical" evidence="2">
    <location>
        <begin position="158"/>
        <end position="176"/>
    </location>
</feature>
<feature type="transmembrane region" description="Helical" evidence="2">
    <location>
        <begin position="83"/>
        <end position="101"/>
    </location>
</feature>
<feature type="domain" description="Transglutaminase-like" evidence="3">
    <location>
        <begin position="514"/>
        <end position="585"/>
    </location>
</feature>
<dbReference type="Gene3D" id="3.10.620.30">
    <property type="match status" value="1"/>
</dbReference>
<feature type="transmembrane region" description="Helical" evidence="2">
    <location>
        <begin position="621"/>
        <end position="642"/>
    </location>
</feature>
<protein>
    <submittedName>
        <fullName evidence="4">DUF3488 domain-containing protein</fullName>
    </submittedName>
</protein>
<name>A0A928Z0D9_9CYAN</name>
<dbReference type="PANTHER" id="PTHR42736">
    <property type="entry name" value="PROTEIN-GLUTAMINE GAMMA-GLUTAMYLTRANSFERASE"/>
    <property type="match status" value="1"/>
</dbReference>
<proteinExistence type="predicted"/>
<gene>
    <name evidence="4" type="ORF">IQ266_00185</name>
</gene>
<accession>A0A928Z0D9</accession>
<dbReference type="PANTHER" id="PTHR42736:SF1">
    <property type="entry name" value="PROTEIN-GLUTAMINE GAMMA-GLUTAMYLTRANSFERASE"/>
    <property type="match status" value="1"/>
</dbReference>
<dbReference type="Pfam" id="PF01841">
    <property type="entry name" value="Transglut_core"/>
    <property type="match status" value="1"/>
</dbReference>
<dbReference type="InterPro" id="IPR021878">
    <property type="entry name" value="TgpA_N"/>
</dbReference>
<feature type="compositionally biased region" description="Gly residues" evidence="1">
    <location>
        <begin position="256"/>
        <end position="270"/>
    </location>
</feature>
<evidence type="ECO:0000259" key="3">
    <source>
        <dbReference type="SMART" id="SM00460"/>
    </source>
</evidence>
<sequence>MSVRSPRPSFAERLKIANQSTQKAPPESSWQLRVLAQVLVIIGIIATDTAAETSMSLWAIPASILGATWSWRNRHNRNITVKFLLAIGMTVALILFFRDLLFGGELNDTRVALAELLVQVQILHSFDLPRRKDLGYSMIIGLILTSVACTLSQTMIFGLWLLLFLAIALPVLIMDYRSRLGLTHWTWSSGQPRQRANRRNLTRLPLIFGTVVGLGLLIFAVMPRLPGYQLQTFPVSAPIESQGTFDNEKVLNPGYVGRGNRNGQGNGNGVRAGKAPEKGKGKIDDTFYYGFSNKINQNLRGQLTEKVVMRVRSQAEGFWRVMAFDKYTGQGWEMSRNENTETLKRPPWNYQFFVRMKVRLNRIKRIVQTYTMVSDLPNVIPALDQPKEIFFPTQEIALDYEGGLRSPVALTEGLTYTVISEVPYRDRDILRKAESKFPIMKTDPTVRNPYGEVDPALKPKLKKFAEELLATANTPITSDYEKALFLAQALKQRYQVQPNVPFLEDNEDLVEAFLFQHKGGYPDHFATSLTVLLRAIGMSTRLVTGFSPGEFNPFTGYYIVKNTDAYAMTEVYFHKYGWFAFDAIPGHPLIPPSIEENQTFGALKTFWKWVAGWLPSPVTGWLTWSIGGFFSLIGGLIGRFIALFRQGWWGWLMGITGVIGTAFGLWLAWLGYQRWRYWQKLRHLAPPARLYQQLTDWLSHQGMTKQATQTPREFAQVVHDRRASTECVRTTQRITEAYLSWRYGHQTPALAPLKQALRQLQTQQRRQWPQQLRRSLQSQFANFRPRGRG</sequence>